<sequence>MTDYVTHESFRDMLWDCIVGLLNLEDVCCLLMTTKRLWNQRTKLDFKLREDTITIQQLKSIPGEWRNKIHTLNLSHTEIGDISVLSECKNLYSLNLSGNSIGDILALKNLNLHTLCLTYVTFNKTISGLDWWPSLQALDLCLSEIVDIDLPNLHTLDLCHSKGIHKNRKYTNVIDISTLGEYRNLYALIMSHTKIKNISILSERQSLYALCIEVEKVSDLSKFPIVCTQSY</sequence>
<keyword evidence="2" id="KW-0677">Repeat</keyword>
<keyword evidence="1" id="KW-0433">Leucine-rich repeat</keyword>
<proteinExistence type="predicted"/>
<dbReference type="EMBL" id="MK500334">
    <property type="protein sequence ID" value="QBK86521.1"/>
    <property type="molecule type" value="Genomic_DNA"/>
</dbReference>
<dbReference type="Gene3D" id="3.80.10.10">
    <property type="entry name" value="Ribonuclease Inhibitor"/>
    <property type="match status" value="1"/>
</dbReference>
<gene>
    <name evidence="3" type="ORF">LCMAC102_03160</name>
</gene>
<evidence type="ECO:0008006" key="4">
    <source>
        <dbReference type="Google" id="ProtNLM"/>
    </source>
</evidence>
<dbReference type="PROSITE" id="PS51450">
    <property type="entry name" value="LRR"/>
    <property type="match status" value="2"/>
</dbReference>
<evidence type="ECO:0000256" key="1">
    <source>
        <dbReference type="ARBA" id="ARBA00022614"/>
    </source>
</evidence>
<dbReference type="SUPFAM" id="SSF52058">
    <property type="entry name" value="L domain-like"/>
    <property type="match status" value="1"/>
</dbReference>
<protein>
    <recommendedName>
        <fullName evidence="4">Leucine-rich repeat protein</fullName>
    </recommendedName>
</protein>
<dbReference type="InterPro" id="IPR025875">
    <property type="entry name" value="Leu-rich_rpt_4"/>
</dbReference>
<name>A0A481YUG0_9VIRU</name>
<organism evidence="3">
    <name type="scientific">Marseillevirus LCMAC102</name>
    <dbReference type="NCBI Taxonomy" id="2506603"/>
    <lineage>
        <taxon>Viruses</taxon>
        <taxon>Varidnaviria</taxon>
        <taxon>Bamfordvirae</taxon>
        <taxon>Nucleocytoviricota</taxon>
        <taxon>Megaviricetes</taxon>
        <taxon>Pimascovirales</taxon>
        <taxon>Pimascovirales incertae sedis</taxon>
        <taxon>Marseilleviridae</taxon>
    </lineage>
</organism>
<dbReference type="InterPro" id="IPR032675">
    <property type="entry name" value="LRR_dom_sf"/>
</dbReference>
<evidence type="ECO:0000256" key="2">
    <source>
        <dbReference type="ARBA" id="ARBA00022737"/>
    </source>
</evidence>
<evidence type="ECO:0000313" key="3">
    <source>
        <dbReference type="EMBL" id="QBK86521.1"/>
    </source>
</evidence>
<dbReference type="InterPro" id="IPR001611">
    <property type="entry name" value="Leu-rich_rpt"/>
</dbReference>
<accession>A0A481YUG0</accession>
<dbReference type="Pfam" id="PF12799">
    <property type="entry name" value="LRR_4"/>
    <property type="match status" value="1"/>
</dbReference>
<reference evidence="3" key="1">
    <citation type="journal article" date="2019" name="MBio">
        <title>Virus Genomes from Deep Sea Sediments Expand the Ocean Megavirome and Support Independent Origins of Viral Gigantism.</title>
        <authorList>
            <person name="Backstrom D."/>
            <person name="Yutin N."/>
            <person name="Jorgensen S.L."/>
            <person name="Dharamshi J."/>
            <person name="Homa F."/>
            <person name="Zaremba-Niedwiedzka K."/>
            <person name="Spang A."/>
            <person name="Wolf Y.I."/>
            <person name="Koonin E.V."/>
            <person name="Ettema T.J."/>
        </authorList>
    </citation>
    <scope>NUCLEOTIDE SEQUENCE</scope>
</reference>